<protein>
    <submittedName>
        <fullName evidence="1">Uncharacterized protein</fullName>
    </submittedName>
</protein>
<reference evidence="1" key="1">
    <citation type="submission" date="2014-09" db="EMBL/GenBank/DDBJ databases">
        <authorList>
            <person name="Magalhaes I.L.F."/>
            <person name="Oliveira U."/>
            <person name="Santos F.R."/>
            <person name="Vidigal T.H.D.A."/>
            <person name="Brescovit A.D."/>
            <person name="Santos A.J."/>
        </authorList>
    </citation>
    <scope>NUCLEOTIDE SEQUENCE</scope>
    <source>
        <tissue evidence="1">Shoot tissue taken approximately 20 cm above the soil surface</tissue>
    </source>
</reference>
<evidence type="ECO:0000313" key="1">
    <source>
        <dbReference type="EMBL" id="JAD44966.1"/>
    </source>
</evidence>
<dbReference type="EMBL" id="GBRH01252929">
    <property type="protein sequence ID" value="JAD44966.1"/>
    <property type="molecule type" value="Transcribed_RNA"/>
</dbReference>
<proteinExistence type="predicted"/>
<accession>A0A0A9A1K6</accession>
<organism evidence="1">
    <name type="scientific">Arundo donax</name>
    <name type="common">Giant reed</name>
    <name type="synonym">Donax arundinaceus</name>
    <dbReference type="NCBI Taxonomy" id="35708"/>
    <lineage>
        <taxon>Eukaryota</taxon>
        <taxon>Viridiplantae</taxon>
        <taxon>Streptophyta</taxon>
        <taxon>Embryophyta</taxon>
        <taxon>Tracheophyta</taxon>
        <taxon>Spermatophyta</taxon>
        <taxon>Magnoliopsida</taxon>
        <taxon>Liliopsida</taxon>
        <taxon>Poales</taxon>
        <taxon>Poaceae</taxon>
        <taxon>PACMAD clade</taxon>
        <taxon>Arundinoideae</taxon>
        <taxon>Arundineae</taxon>
        <taxon>Arundo</taxon>
    </lineage>
</organism>
<reference evidence="1" key="2">
    <citation type="journal article" date="2015" name="Data Brief">
        <title>Shoot transcriptome of the giant reed, Arundo donax.</title>
        <authorList>
            <person name="Barrero R.A."/>
            <person name="Guerrero F.D."/>
            <person name="Moolhuijzen P."/>
            <person name="Goolsby J.A."/>
            <person name="Tidwell J."/>
            <person name="Bellgard S.E."/>
            <person name="Bellgard M.I."/>
        </authorList>
    </citation>
    <scope>NUCLEOTIDE SEQUENCE</scope>
    <source>
        <tissue evidence="1">Shoot tissue taken approximately 20 cm above the soil surface</tissue>
    </source>
</reference>
<name>A0A0A9A1K6_ARUDO</name>
<dbReference type="AlphaFoldDB" id="A0A0A9A1K6"/>
<sequence>MVCDMEAIASSSPLPHVIVLQRAQIKHNHPLMSRVWQNFDGVVTDNAS</sequence>